<proteinExistence type="predicted"/>
<dbReference type="InterPro" id="IPR029058">
    <property type="entry name" value="AB_hydrolase_fold"/>
</dbReference>
<sequence>MRRTSLRRSSLRRSCGELAAFFPVAKCVLLRVSFGANIADFVARKAVEAGKLIESVKVIAQVLMYPFFTGTVSIHSELKLAG</sequence>
<dbReference type="AlphaFoldDB" id="A0A8J5GEK5"/>
<gene>
    <name evidence="1" type="ORF">ZIOFF_038399</name>
</gene>
<dbReference type="EMBL" id="JACMSC010000011">
    <property type="protein sequence ID" value="KAG6498677.1"/>
    <property type="molecule type" value="Genomic_DNA"/>
</dbReference>
<accession>A0A8J5GEK5</accession>
<dbReference type="Gene3D" id="3.40.50.1820">
    <property type="entry name" value="alpha/beta hydrolase"/>
    <property type="match status" value="1"/>
</dbReference>
<dbReference type="Proteomes" id="UP000734854">
    <property type="component" value="Unassembled WGS sequence"/>
</dbReference>
<reference evidence="1 2" key="1">
    <citation type="submission" date="2020-08" db="EMBL/GenBank/DDBJ databases">
        <title>Plant Genome Project.</title>
        <authorList>
            <person name="Zhang R.-G."/>
        </authorList>
    </citation>
    <scope>NUCLEOTIDE SEQUENCE [LARGE SCALE GENOMIC DNA]</scope>
    <source>
        <tissue evidence="1">Rhizome</tissue>
    </source>
</reference>
<name>A0A8J5GEK5_ZINOF</name>
<keyword evidence="2" id="KW-1185">Reference proteome</keyword>
<organism evidence="1 2">
    <name type="scientific">Zingiber officinale</name>
    <name type="common">Ginger</name>
    <name type="synonym">Amomum zingiber</name>
    <dbReference type="NCBI Taxonomy" id="94328"/>
    <lineage>
        <taxon>Eukaryota</taxon>
        <taxon>Viridiplantae</taxon>
        <taxon>Streptophyta</taxon>
        <taxon>Embryophyta</taxon>
        <taxon>Tracheophyta</taxon>
        <taxon>Spermatophyta</taxon>
        <taxon>Magnoliopsida</taxon>
        <taxon>Liliopsida</taxon>
        <taxon>Zingiberales</taxon>
        <taxon>Zingiberaceae</taxon>
        <taxon>Zingiber</taxon>
    </lineage>
</organism>
<evidence type="ECO:0000313" key="1">
    <source>
        <dbReference type="EMBL" id="KAG6498677.1"/>
    </source>
</evidence>
<protein>
    <submittedName>
        <fullName evidence="1">Uncharacterized protein</fullName>
    </submittedName>
</protein>
<evidence type="ECO:0000313" key="2">
    <source>
        <dbReference type="Proteomes" id="UP000734854"/>
    </source>
</evidence>
<comment type="caution">
    <text evidence="1">The sequence shown here is derived from an EMBL/GenBank/DDBJ whole genome shotgun (WGS) entry which is preliminary data.</text>
</comment>